<dbReference type="RefSeq" id="WP_039137182.1">
    <property type="nucleotide sequence ID" value="NZ_JSVC01000003.1"/>
</dbReference>
<evidence type="ECO:0000256" key="2">
    <source>
        <dbReference type="ARBA" id="ARBA00006275"/>
    </source>
</evidence>
<dbReference type="EMBL" id="JSVC01000003">
    <property type="protein sequence ID" value="KIC95909.1"/>
    <property type="molecule type" value="Genomic_DNA"/>
</dbReference>
<dbReference type="Proteomes" id="UP000031408">
    <property type="component" value="Unassembled WGS sequence"/>
</dbReference>
<comment type="caution">
    <text evidence="8">The sequence shown here is derived from an EMBL/GenBank/DDBJ whole genome shotgun (WGS) entry which is preliminary data.</text>
</comment>
<dbReference type="GO" id="GO:0009279">
    <property type="term" value="C:cell outer membrane"/>
    <property type="evidence" value="ECO:0007669"/>
    <property type="project" value="UniProtKB-SubCell"/>
</dbReference>
<evidence type="ECO:0000256" key="4">
    <source>
        <dbReference type="ARBA" id="ARBA00023136"/>
    </source>
</evidence>
<reference evidence="8 9" key="1">
    <citation type="submission" date="2014-11" db="EMBL/GenBank/DDBJ databases">
        <title>Genome sequence of Flavihumibacter solisilvae 3-3.</title>
        <authorList>
            <person name="Zhou G."/>
            <person name="Li M."/>
            <person name="Wang G."/>
        </authorList>
    </citation>
    <scope>NUCLEOTIDE SEQUENCE [LARGE SCALE GENOMIC DNA]</scope>
    <source>
        <strain evidence="8 9">3-3</strain>
    </source>
</reference>
<evidence type="ECO:0000259" key="7">
    <source>
        <dbReference type="Pfam" id="PF14322"/>
    </source>
</evidence>
<dbReference type="AlphaFoldDB" id="A0A0C1IZH0"/>
<dbReference type="Gene3D" id="1.25.40.390">
    <property type="match status" value="1"/>
</dbReference>
<evidence type="ECO:0000256" key="3">
    <source>
        <dbReference type="ARBA" id="ARBA00022729"/>
    </source>
</evidence>
<evidence type="ECO:0000256" key="1">
    <source>
        <dbReference type="ARBA" id="ARBA00004442"/>
    </source>
</evidence>
<dbReference type="SUPFAM" id="SSF48452">
    <property type="entry name" value="TPR-like"/>
    <property type="match status" value="1"/>
</dbReference>
<keyword evidence="5" id="KW-0998">Cell outer membrane</keyword>
<gene>
    <name evidence="8" type="ORF">OI18_03210</name>
</gene>
<keyword evidence="3" id="KW-0732">Signal</keyword>
<dbReference type="InterPro" id="IPR033985">
    <property type="entry name" value="SusD-like_N"/>
</dbReference>
<comment type="subcellular location">
    <subcellularLocation>
        <location evidence="1">Cell outer membrane</location>
    </subcellularLocation>
</comment>
<name>A0A0C1IZH0_9BACT</name>
<evidence type="ECO:0008006" key="10">
    <source>
        <dbReference type="Google" id="ProtNLM"/>
    </source>
</evidence>
<evidence type="ECO:0000259" key="6">
    <source>
        <dbReference type="Pfam" id="PF07980"/>
    </source>
</evidence>
<dbReference type="InterPro" id="IPR011990">
    <property type="entry name" value="TPR-like_helical_dom_sf"/>
</dbReference>
<dbReference type="OrthoDB" id="5694214at2"/>
<comment type="similarity">
    <text evidence="2">Belongs to the SusD family.</text>
</comment>
<dbReference type="Pfam" id="PF14322">
    <property type="entry name" value="SusD-like_3"/>
    <property type="match status" value="1"/>
</dbReference>
<dbReference type="STRING" id="1349421.OI18_03210"/>
<proteinExistence type="inferred from homology"/>
<accession>A0A0C1IZH0</accession>
<feature type="domain" description="RagB/SusD" evidence="6">
    <location>
        <begin position="268"/>
        <end position="531"/>
    </location>
</feature>
<evidence type="ECO:0000256" key="5">
    <source>
        <dbReference type="ARBA" id="ARBA00023237"/>
    </source>
</evidence>
<dbReference type="Pfam" id="PF07980">
    <property type="entry name" value="SusD_RagB"/>
    <property type="match status" value="1"/>
</dbReference>
<sequence>MKKIYSLACFATLLLGSCKKDFLDRSPMDVYSNSSLWTSKQDVTAALNGCYSGWEYGDNVVYNDCMTDNGFDQFPWEGYETLASGYATPNDYGIGRWDFTTVQKCNWFLDNVDKTPSTAISDELKARMKGEARFLRAYQYFIMSQNYGDVPLVLHELKPAEANTVSRTPKAEVIQFILAELAAVAPDLPVSYEGTEVGRITRGAALGLKARVELFNEKWSECIATTQQLMSAPFNYSLYPDYAELFRPGNANNQEVMLDVQYLKDDNSAWVLIAVAPNSQGGWSSISPTQQLIDAYETINGKTIVADPAYDPAQPYKNRDPRLDATIIRPGLLYEGTYFDPYAGTDYYKNNNCSPTGYNVKKFIQDIDDFRNTEYGTDIDNTGLNFIVMRYAEILLTYAEAKIEAGQIDASVYSAIDAVRKRAGMPAVDQLVYNDQSSLRTLVRRERRVELAMEGLRWYDIQRWKIGEEVMPGTVTGALLGTVDANNGNLTLTPERISPVSERIFNSKNYLFPIPQKEIDLNKNLSQNQGY</sequence>
<protein>
    <recommendedName>
        <fullName evidence="10">Carbohydrate-binding protein SusD</fullName>
    </recommendedName>
</protein>
<feature type="domain" description="SusD-like N-terminal" evidence="7">
    <location>
        <begin position="21"/>
        <end position="214"/>
    </location>
</feature>
<dbReference type="InterPro" id="IPR012944">
    <property type="entry name" value="SusD_RagB_dom"/>
</dbReference>
<evidence type="ECO:0000313" key="9">
    <source>
        <dbReference type="Proteomes" id="UP000031408"/>
    </source>
</evidence>
<keyword evidence="4" id="KW-0472">Membrane</keyword>
<keyword evidence="9" id="KW-1185">Reference proteome</keyword>
<dbReference type="PROSITE" id="PS51257">
    <property type="entry name" value="PROKAR_LIPOPROTEIN"/>
    <property type="match status" value="1"/>
</dbReference>
<organism evidence="8 9">
    <name type="scientific">Flavihumibacter solisilvae</name>
    <dbReference type="NCBI Taxonomy" id="1349421"/>
    <lineage>
        <taxon>Bacteria</taxon>
        <taxon>Pseudomonadati</taxon>
        <taxon>Bacteroidota</taxon>
        <taxon>Chitinophagia</taxon>
        <taxon>Chitinophagales</taxon>
        <taxon>Chitinophagaceae</taxon>
        <taxon>Flavihumibacter</taxon>
    </lineage>
</organism>
<evidence type="ECO:0000313" key="8">
    <source>
        <dbReference type="EMBL" id="KIC95909.1"/>
    </source>
</evidence>
<dbReference type="CDD" id="cd08977">
    <property type="entry name" value="SusD"/>
    <property type="match status" value="1"/>
</dbReference>